<keyword evidence="9" id="KW-0282">Flagellum</keyword>
<evidence type="ECO:0000256" key="2">
    <source>
        <dbReference type="ARBA" id="ARBA00016013"/>
    </source>
</evidence>
<name>A0A431WUQ8_9GAMM</name>
<comment type="caution">
    <text evidence="9">The sequence shown here is derived from an EMBL/GenBank/DDBJ whole genome shotgun (WGS) entry which is preliminary data.</text>
</comment>
<organism evidence="9 10">
    <name type="scientific">Shewanella canadensis</name>
    <dbReference type="NCBI Taxonomy" id="271096"/>
    <lineage>
        <taxon>Bacteria</taxon>
        <taxon>Pseudomonadati</taxon>
        <taxon>Pseudomonadota</taxon>
        <taxon>Gammaproteobacteria</taxon>
        <taxon>Alteromonadales</taxon>
        <taxon>Shewanellaceae</taxon>
        <taxon>Shewanella</taxon>
    </lineage>
</organism>
<dbReference type="EMBL" id="RXNU01000004">
    <property type="protein sequence ID" value="RTR39321.1"/>
    <property type="molecule type" value="Genomic_DNA"/>
</dbReference>
<feature type="compositionally biased region" description="Polar residues" evidence="6">
    <location>
        <begin position="1"/>
        <end position="26"/>
    </location>
</feature>
<dbReference type="Pfam" id="PF13861">
    <property type="entry name" value="FLgD_tudor"/>
    <property type="match status" value="1"/>
</dbReference>
<evidence type="ECO:0000259" key="8">
    <source>
        <dbReference type="Pfam" id="PF13861"/>
    </source>
</evidence>
<keyword evidence="9" id="KW-0966">Cell projection</keyword>
<evidence type="ECO:0000313" key="10">
    <source>
        <dbReference type="Proteomes" id="UP000267448"/>
    </source>
</evidence>
<dbReference type="Proteomes" id="UP000267448">
    <property type="component" value="Unassembled WGS sequence"/>
</dbReference>
<evidence type="ECO:0000256" key="1">
    <source>
        <dbReference type="ARBA" id="ARBA00010577"/>
    </source>
</evidence>
<keyword evidence="10" id="KW-1185">Reference proteome</keyword>
<dbReference type="Gene3D" id="2.60.40.4070">
    <property type="match status" value="1"/>
</dbReference>
<dbReference type="InterPro" id="IPR025965">
    <property type="entry name" value="FlgD/Vpr_Ig-like"/>
</dbReference>
<dbReference type="RefSeq" id="WP_126520188.1">
    <property type="nucleotide sequence ID" value="NZ_RXNU01000004.1"/>
</dbReference>
<feature type="domain" description="FlgD Tudor-like" evidence="8">
    <location>
        <begin position="129"/>
        <end position="265"/>
    </location>
</feature>
<evidence type="ECO:0000313" key="9">
    <source>
        <dbReference type="EMBL" id="RTR39321.1"/>
    </source>
</evidence>
<keyword evidence="3 5" id="KW-1005">Bacterial flagellum biogenesis</keyword>
<dbReference type="AlphaFoldDB" id="A0A431WUQ8"/>
<keyword evidence="9" id="KW-0969">Cilium</keyword>
<dbReference type="InterPro" id="IPR005648">
    <property type="entry name" value="FlgD"/>
</dbReference>
<evidence type="ECO:0000256" key="5">
    <source>
        <dbReference type="RuleBase" id="RU362076"/>
    </source>
</evidence>
<feature type="region of interest" description="Disordered" evidence="6">
    <location>
        <begin position="1"/>
        <end position="55"/>
    </location>
</feature>
<evidence type="ECO:0000256" key="4">
    <source>
        <dbReference type="ARBA" id="ARBA00024746"/>
    </source>
</evidence>
<proteinExistence type="inferred from homology"/>
<dbReference type="Pfam" id="PF03963">
    <property type="entry name" value="FlgD"/>
    <property type="match status" value="1"/>
</dbReference>
<comment type="function">
    <text evidence="4 5">Required for flagellar hook formation. May act as a scaffolding protein.</text>
</comment>
<evidence type="ECO:0000256" key="6">
    <source>
        <dbReference type="SAM" id="MobiDB-lite"/>
    </source>
</evidence>
<accession>A0A431WUQ8</accession>
<dbReference type="GO" id="GO:0044781">
    <property type="term" value="P:bacterial-type flagellum organization"/>
    <property type="evidence" value="ECO:0007669"/>
    <property type="project" value="UniProtKB-UniRule"/>
</dbReference>
<sequence length="283" mass="29155">MSLINPLNSAQSVGGQTQASKTSVAPAQQTNSSAAQAATTQSTADSTTGNPFIDSIRLPEESSIPEPNSQELTQEDFFSLLSQQLSMQDPFKPVDNDQMISQMASFSTVDGIKNLNDEIVNLNSVMTSSQALQASGLVGQKVLIPSDTGHISAEDPSINGIISTPEAIDTITVRIEDDKGQLVKSYTIDGSAGGNVEVSWDGLGTNGEPVASGNYSIKASGRVDGTSEELPVSTYAHVTSVSLGTASTGAILNLRGVGGIKLGDVLAVAESGSGNKPVVDAEP</sequence>
<dbReference type="NCBIfam" id="NF005176">
    <property type="entry name" value="PRK06655.1-1"/>
    <property type="match status" value="1"/>
</dbReference>
<dbReference type="Gene3D" id="2.30.30.910">
    <property type="match status" value="1"/>
</dbReference>
<protein>
    <recommendedName>
        <fullName evidence="2 5">Basal-body rod modification protein FlgD</fullName>
    </recommendedName>
</protein>
<comment type="similarity">
    <text evidence="1 5">Belongs to the FlgD family.</text>
</comment>
<gene>
    <name evidence="9" type="primary">flgD</name>
    <name evidence="9" type="ORF">EKG38_10455</name>
</gene>
<reference evidence="9 10" key="1">
    <citation type="submission" date="2018-12" db="EMBL/GenBank/DDBJ databases">
        <authorList>
            <person name="Yu L."/>
        </authorList>
    </citation>
    <scope>NUCLEOTIDE SEQUENCE [LARGE SCALE GENOMIC DNA]</scope>
    <source>
        <strain evidence="9 10">HAW-EB2</strain>
    </source>
</reference>
<evidence type="ECO:0000259" key="7">
    <source>
        <dbReference type="Pfam" id="PF13860"/>
    </source>
</evidence>
<feature type="domain" description="FlgD/Vpr Ig-like" evidence="7">
    <location>
        <begin position="158"/>
        <end position="221"/>
    </location>
</feature>
<evidence type="ECO:0000256" key="3">
    <source>
        <dbReference type="ARBA" id="ARBA00022795"/>
    </source>
</evidence>
<feature type="compositionally biased region" description="Low complexity" evidence="6">
    <location>
        <begin position="27"/>
        <end position="48"/>
    </location>
</feature>
<dbReference type="Pfam" id="PF13860">
    <property type="entry name" value="FlgD_ig"/>
    <property type="match status" value="1"/>
</dbReference>
<dbReference type="OrthoDB" id="9785233at2"/>
<dbReference type="InterPro" id="IPR025963">
    <property type="entry name" value="FLgD_Tudor"/>
</dbReference>